<proteinExistence type="predicted"/>
<comment type="caution">
    <text evidence="1">The sequence shown here is derived from an EMBL/GenBank/DDBJ whole genome shotgun (WGS) entry which is preliminary data.</text>
</comment>
<dbReference type="EMBL" id="MDYM01000021">
    <property type="protein sequence ID" value="OQD60656.1"/>
    <property type="molecule type" value="Genomic_DNA"/>
</dbReference>
<organism evidence="1 2">
    <name type="scientific">Penicillium polonicum</name>
    <dbReference type="NCBI Taxonomy" id="60169"/>
    <lineage>
        <taxon>Eukaryota</taxon>
        <taxon>Fungi</taxon>
        <taxon>Dikarya</taxon>
        <taxon>Ascomycota</taxon>
        <taxon>Pezizomycotina</taxon>
        <taxon>Eurotiomycetes</taxon>
        <taxon>Eurotiomycetidae</taxon>
        <taxon>Eurotiales</taxon>
        <taxon>Aspergillaceae</taxon>
        <taxon>Penicillium</taxon>
    </lineage>
</organism>
<dbReference type="AlphaFoldDB" id="A0A1V6N863"/>
<evidence type="ECO:0000313" key="1">
    <source>
        <dbReference type="EMBL" id="OQD60656.1"/>
    </source>
</evidence>
<gene>
    <name evidence="1" type="ORF">PENPOL_c021G07015</name>
</gene>
<keyword evidence="2" id="KW-1185">Reference proteome</keyword>
<sequence length="91" mass="9915">MATSDNVFHPDQVRQTSQHWIWDGFGMKAKLKVNDGMLYSSLAGQVAINDHIAKVSEHKQVVGGDIKDSVIFGMTIGASNPCNRGSLLKSE</sequence>
<protein>
    <submittedName>
        <fullName evidence="1">Uncharacterized protein</fullName>
    </submittedName>
</protein>
<accession>A0A1V6N863</accession>
<evidence type="ECO:0000313" key="2">
    <source>
        <dbReference type="Proteomes" id="UP000191408"/>
    </source>
</evidence>
<dbReference type="Proteomes" id="UP000191408">
    <property type="component" value="Unassembled WGS sequence"/>
</dbReference>
<reference evidence="2" key="1">
    <citation type="journal article" date="2017" name="Nat. Microbiol.">
        <title>Global analysis of biosynthetic gene clusters reveals vast potential of secondary metabolite production in Penicillium species.</title>
        <authorList>
            <person name="Nielsen J.C."/>
            <person name="Grijseels S."/>
            <person name="Prigent S."/>
            <person name="Ji B."/>
            <person name="Dainat J."/>
            <person name="Nielsen K.F."/>
            <person name="Frisvad J.C."/>
            <person name="Workman M."/>
            <person name="Nielsen J."/>
        </authorList>
    </citation>
    <scope>NUCLEOTIDE SEQUENCE [LARGE SCALE GENOMIC DNA]</scope>
    <source>
        <strain evidence="2">IBT 4502</strain>
    </source>
</reference>
<name>A0A1V6N863_PENPO</name>